<evidence type="ECO:0000313" key="2">
    <source>
        <dbReference type="EMBL" id="EAR99405.1"/>
    </source>
</evidence>
<dbReference type="Proteomes" id="UP000009168">
    <property type="component" value="Unassembled WGS sequence"/>
</dbReference>
<dbReference type="eggNOG" id="ENOG502SY01">
    <property type="taxonomic scope" value="Eukaryota"/>
</dbReference>
<keyword evidence="3" id="KW-1185">Reference proteome</keyword>
<dbReference type="EMBL" id="GG662639">
    <property type="protein sequence ID" value="EAR99405.1"/>
    <property type="molecule type" value="Genomic_DNA"/>
</dbReference>
<evidence type="ECO:0000256" key="1">
    <source>
        <dbReference type="SAM" id="Phobius"/>
    </source>
</evidence>
<organism evidence="2 3">
    <name type="scientific">Tetrahymena thermophila (strain SB210)</name>
    <dbReference type="NCBI Taxonomy" id="312017"/>
    <lineage>
        <taxon>Eukaryota</taxon>
        <taxon>Sar</taxon>
        <taxon>Alveolata</taxon>
        <taxon>Ciliophora</taxon>
        <taxon>Intramacronucleata</taxon>
        <taxon>Oligohymenophorea</taxon>
        <taxon>Hymenostomatida</taxon>
        <taxon>Tetrahymenina</taxon>
        <taxon>Tetrahymenidae</taxon>
        <taxon>Tetrahymena</taxon>
    </lineage>
</organism>
<dbReference type="InParanoid" id="I7MKJ8"/>
<keyword evidence="1 2" id="KW-0812">Transmembrane</keyword>
<reference evidence="3" key="1">
    <citation type="journal article" date="2006" name="PLoS Biol.">
        <title>Macronuclear genome sequence of the ciliate Tetrahymena thermophila, a model eukaryote.</title>
        <authorList>
            <person name="Eisen J.A."/>
            <person name="Coyne R.S."/>
            <person name="Wu M."/>
            <person name="Wu D."/>
            <person name="Thiagarajan M."/>
            <person name="Wortman J.R."/>
            <person name="Badger J.H."/>
            <person name="Ren Q."/>
            <person name="Amedeo P."/>
            <person name="Jones K.M."/>
            <person name="Tallon L.J."/>
            <person name="Delcher A.L."/>
            <person name="Salzberg S.L."/>
            <person name="Silva J.C."/>
            <person name="Haas B.J."/>
            <person name="Majoros W.H."/>
            <person name="Farzad M."/>
            <person name="Carlton J.M."/>
            <person name="Smith R.K. Jr."/>
            <person name="Garg J."/>
            <person name="Pearlman R.E."/>
            <person name="Karrer K.M."/>
            <person name="Sun L."/>
            <person name="Manning G."/>
            <person name="Elde N.C."/>
            <person name="Turkewitz A.P."/>
            <person name="Asai D.J."/>
            <person name="Wilkes D.E."/>
            <person name="Wang Y."/>
            <person name="Cai H."/>
            <person name="Collins K."/>
            <person name="Stewart B.A."/>
            <person name="Lee S.R."/>
            <person name="Wilamowska K."/>
            <person name="Weinberg Z."/>
            <person name="Ruzzo W.L."/>
            <person name="Wloga D."/>
            <person name="Gaertig J."/>
            <person name="Frankel J."/>
            <person name="Tsao C.-C."/>
            <person name="Gorovsky M.A."/>
            <person name="Keeling P.J."/>
            <person name="Waller R.F."/>
            <person name="Patron N.J."/>
            <person name="Cherry J.M."/>
            <person name="Stover N.A."/>
            <person name="Krieger C.J."/>
            <person name="del Toro C."/>
            <person name="Ryder H.F."/>
            <person name="Williamson S.C."/>
            <person name="Barbeau R.A."/>
            <person name="Hamilton E.P."/>
            <person name="Orias E."/>
        </authorList>
    </citation>
    <scope>NUCLEOTIDE SEQUENCE [LARGE SCALE GENOMIC DNA]</scope>
    <source>
        <strain evidence="3">SB210</strain>
    </source>
</reference>
<gene>
    <name evidence="2" type="ORF">TTHERM_00133710</name>
</gene>
<evidence type="ECO:0000313" key="3">
    <source>
        <dbReference type="Proteomes" id="UP000009168"/>
    </source>
</evidence>
<keyword evidence="1" id="KW-0472">Membrane</keyword>
<dbReference type="RefSeq" id="XP_001019650.1">
    <property type="nucleotide sequence ID" value="XM_001019650.3"/>
</dbReference>
<keyword evidence="1" id="KW-1133">Transmembrane helix</keyword>
<name>I7MKJ8_TETTS</name>
<protein>
    <submittedName>
        <fullName evidence="2">Transmembrane protein, putative</fullName>
    </submittedName>
</protein>
<dbReference type="HOGENOM" id="CLU_1357071_0_0_1"/>
<sequence>MSILSGYVTYLGYGMLTYKTLQSFSKNQKPQEENQEGLQTPEEQEERENQILNIDILKRWLIFIAFLLLEPFLFAIAELVPFGLSIVLIMKLLIIYPHVLIHLYLYKLLENLELDNYAENKLFVYISTFLKEIIIFTLDLISEAVKYVNLGELNEIEQHIDKINKKIGFKVEVCEKRNSLLSDKKDRPQHYQSCFSFRKSAF</sequence>
<dbReference type="KEGG" id="tet:TTHERM_00133710"/>
<accession>I7MKJ8</accession>
<dbReference type="GeneID" id="7829245"/>
<feature type="transmembrane region" description="Helical" evidence="1">
    <location>
        <begin position="60"/>
        <end position="80"/>
    </location>
</feature>
<proteinExistence type="predicted"/>
<feature type="transmembrane region" description="Helical" evidence="1">
    <location>
        <begin position="86"/>
        <end position="106"/>
    </location>
</feature>
<dbReference type="AlphaFoldDB" id="I7MKJ8"/>